<proteinExistence type="inferred from homology"/>
<dbReference type="EMBL" id="CM029042">
    <property type="protein sequence ID" value="KAG2620569.1"/>
    <property type="molecule type" value="Genomic_DNA"/>
</dbReference>
<sequence>MADAIVSAVIGEAVRRVISLLTGRFGVGHQQSTEDKLRRICRTLVRIHAAVEEARGRQITNDGALRWLSELIDGEYQARYLLDTVGLGRGSRDELEVTNSRDDNQVPAPPPPRDSSTSPFNPAKRVRRVAATAVRRALSRGDPGTDGDEIDRALESLQEASAHLGEFILLLQGCQPIRRPLPTSIFIDGQMFGRHVEKERVINFLLHDGGAGELGVLPVVGAVGAGKTTLMQHACDDDRVRGHFAAILFLNFPCTYAIAASGGAAAAALRSKHVIGDAPRGLSDPLRWIKGNNFQSKRFLIVFEDVDMRGKQRLEELLLKLRRAGAEQGSRVIFTTSNRRVSTLGTVEPVVLKVLPAPEYWFFFKAHAFAGRDLEERPRLVTAGKAIARKLNGSFFGAKIVGGLLRDHPDPRFWCRVLGSNIGGLSLLGDGLGYIADLSENLLPDHVSVHQVTISKAPFASQVELPRFQDLVCEPRGPGIGTGTGLAENTSSVRVLLCKSVMPFYSTYYIASCTVGSGNSRYERAMVSSNLLLDHV</sequence>
<evidence type="ECO:0000256" key="6">
    <source>
        <dbReference type="SAM" id="MobiDB-lite"/>
    </source>
</evidence>
<dbReference type="Proteomes" id="UP000823388">
    <property type="component" value="Chromosome 3N"/>
</dbReference>
<evidence type="ECO:0000256" key="3">
    <source>
        <dbReference type="ARBA" id="ARBA00022737"/>
    </source>
</evidence>
<keyword evidence="4" id="KW-0547">Nucleotide-binding</keyword>
<protein>
    <submittedName>
        <fullName evidence="9">Uncharacterized protein</fullName>
    </submittedName>
</protein>
<dbReference type="InterPro" id="IPR027417">
    <property type="entry name" value="P-loop_NTPase"/>
</dbReference>
<reference evidence="9" key="1">
    <citation type="submission" date="2020-05" db="EMBL/GenBank/DDBJ databases">
        <title>WGS assembly of Panicum virgatum.</title>
        <authorList>
            <person name="Lovell J.T."/>
            <person name="Jenkins J."/>
            <person name="Shu S."/>
            <person name="Juenger T.E."/>
            <person name="Schmutz J."/>
        </authorList>
    </citation>
    <scope>NUCLEOTIDE SEQUENCE</scope>
    <source>
        <strain evidence="9">AP13</strain>
    </source>
</reference>
<evidence type="ECO:0000259" key="7">
    <source>
        <dbReference type="Pfam" id="PF00931"/>
    </source>
</evidence>
<evidence type="ECO:0000259" key="8">
    <source>
        <dbReference type="Pfam" id="PF18052"/>
    </source>
</evidence>
<evidence type="ECO:0000256" key="5">
    <source>
        <dbReference type="ARBA" id="ARBA00022821"/>
    </source>
</evidence>
<dbReference type="AlphaFoldDB" id="A0A8T0UJ86"/>
<comment type="similarity">
    <text evidence="1">Belongs to the disease resistance NB-LRR family.</text>
</comment>
<keyword evidence="3" id="KW-0677">Repeat</keyword>
<dbReference type="Pfam" id="PF00931">
    <property type="entry name" value="NB-ARC"/>
    <property type="match status" value="1"/>
</dbReference>
<dbReference type="Gene3D" id="3.40.50.300">
    <property type="entry name" value="P-loop containing nucleotide triphosphate hydrolases"/>
    <property type="match status" value="1"/>
</dbReference>
<dbReference type="GO" id="GO:0043531">
    <property type="term" value="F:ADP binding"/>
    <property type="evidence" value="ECO:0007669"/>
    <property type="project" value="InterPro"/>
</dbReference>
<dbReference type="Pfam" id="PF18052">
    <property type="entry name" value="Rx_N"/>
    <property type="match status" value="1"/>
</dbReference>
<evidence type="ECO:0000256" key="1">
    <source>
        <dbReference type="ARBA" id="ARBA00008894"/>
    </source>
</evidence>
<keyword evidence="2" id="KW-0433">Leucine-rich repeat</keyword>
<evidence type="ECO:0000313" key="10">
    <source>
        <dbReference type="Proteomes" id="UP000823388"/>
    </source>
</evidence>
<name>A0A8T0UJ86_PANVG</name>
<gene>
    <name evidence="9" type="ORF">PVAP13_3NG208400</name>
</gene>
<feature type="domain" description="NB-ARC" evidence="7">
    <location>
        <begin position="197"/>
        <end position="372"/>
    </location>
</feature>
<dbReference type="GO" id="GO:0006952">
    <property type="term" value="P:defense response"/>
    <property type="evidence" value="ECO:0007669"/>
    <property type="project" value="UniProtKB-KW"/>
</dbReference>
<comment type="caution">
    <text evidence="9">The sequence shown here is derived from an EMBL/GenBank/DDBJ whole genome shotgun (WGS) entry which is preliminary data.</text>
</comment>
<dbReference type="InterPro" id="IPR041118">
    <property type="entry name" value="Rx_N"/>
</dbReference>
<keyword evidence="5" id="KW-0611">Plant defense</keyword>
<dbReference type="OrthoDB" id="648973at2759"/>
<feature type="compositionally biased region" description="Basic and acidic residues" evidence="6">
    <location>
        <begin position="93"/>
        <end position="104"/>
    </location>
</feature>
<keyword evidence="10" id="KW-1185">Reference proteome</keyword>
<evidence type="ECO:0000256" key="4">
    <source>
        <dbReference type="ARBA" id="ARBA00022741"/>
    </source>
</evidence>
<feature type="domain" description="Disease resistance N-terminal" evidence="8">
    <location>
        <begin position="9"/>
        <end position="87"/>
    </location>
</feature>
<evidence type="ECO:0000313" key="9">
    <source>
        <dbReference type="EMBL" id="KAG2620569.1"/>
    </source>
</evidence>
<organism evidence="9 10">
    <name type="scientific">Panicum virgatum</name>
    <name type="common">Blackwell switchgrass</name>
    <dbReference type="NCBI Taxonomy" id="38727"/>
    <lineage>
        <taxon>Eukaryota</taxon>
        <taxon>Viridiplantae</taxon>
        <taxon>Streptophyta</taxon>
        <taxon>Embryophyta</taxon>
        <taxon>Tracheophyta</taxon>
        <taxon>Spermatophyta</taxon>
        <taxon>Magnoliopsida</taxon>
        <taxon>Liliopsida</taxon>
        <taxon>Poales</taxon>
        <taxon>Poaceae</taxon>
        <taxon>PACMAD clade</taxon>
        <taxon>Panicoideae</taxon>
        <taxon>Panicodae</taxon>
        <taxon>Paniceae</taxon>
        <taxon>Panicinae</taxon>
        <taxon>Panicum</taxon>
        <taxon>Panicum sect. Hiantes</taxon>
    </lineage>
</organism>
<accession>A0A8T0UJ86</accession>
<dbReference type="SUPFAM" id="SSF52540">
    <property type="entry name" value="P-loop containing nucleoside triphosphate hydrolases"/>
    <property type="match status" value="1"/>
</dbReference>
<dbReference type="PANTHER" id="PTHR33377:SF101">
    <property type="entry name" value="NB-ARC DOMAIN CONTAINING PROTEIN, EXPRESSED"/>
    <property type="match status" value="1"/>
</dbReference>
<dbReference type="PANTHER" id="PTHR33377">
    <property type="entry name" value="OS10G0134700 PROTEIN-RELATED"/>
    <property type="match status" value="1"/>
</dbReference>
<feature type="region of interest" description="Disordered" evidence="6">
    <location>
        <begin position="93"/>
        <end position="125"/>
    </location>
</feature>
<evidence type="ECO:0000256" key="2">
    <source>
        <dbReference type="ARBA" id="ARBA00022614"/>
    </source>
</evidence>
<dbReference type="InterPro" id="IPR002182">
    <property type="entry name" value="NB-ARC"/>
</dbReference>